<dbReference type="OrthoDB" id="2444174at2759"/>
<protein>
    <recommendedName>
        <fullName evidence="3">Mtf2-like C-terminal domain-containing protein</fullName>
    </recommendedName>
</protein>
<dbReference type="InterPro" id="IPR043837">
    <property type="entry name" value="Mtf2-like_C"/>
</dbReference>
<keyword evidence="5" id="KW-1185">Reference proteome</keyword>
<feature type="region of interest" description="Disordered" evidence="2">
    <location>
        <begin position="214"/>
        <end position="233"/>
    </location>
</feature>
<feature type="region of interest" description="Disordered" evidence="2">
    <location>
        <begin position="44"/>
        <end position="122"/>
    </location>
</feature>
<evidence type="ECO:0000256" key="2">
    <source>
        <dbReference type="SAM" id="MobiDB-lite"/>
    </source>
</evidence>
<evidence type="ECO:0000313" key="4">
    <source>
        <dbReference type="EMBL" id="KAF9582281.1"/>
    </source>
</evidence>
<feature type="compositionally biased region" description="Low complexity" evidence="2">
    <location>
        <begin position="65"/>
        <end position="100"/>
    </location>
</feature>
<name>A0A9P6KEU5_9FUNG</name>
<feature type="region of interest" description="Disordered" evidence="2">
    <location>
        <begin position="297"/>
        <end position="321"/>
    </location>
</feature>
<gene>
    <name evidence="4" type="ORF">BGW38_000419</name>
</gene>
<organism evidence="4 5">
    <name type="scientific">Lunasporangiospora selenospora</name>
    <dbReference type="NCBI Taxonomy" id="979761"/>
    <lineage>
        <taxon>Eukaryota</taxon>
        <taxon>Fungi</taxon>
        <taxon>Fungi incertae sedis</taxon>
        <taxon>Mucoromycota</taxon>
        <taxon>Mortierellomycotina</taxon>
        <taxon>Mortierellomycetes</taxon>
        <taxon>Mortierellales</taxon>
        <taxon>Mortierellaceae</taxon>
        <taxon>Lunasporangiospora</taxon>
    </lineage>
</organism>
<feature type="region of interest" description="Disordered" evidence="2">
    <location>
        <begin position="565"/>
        <end position="585"/>
    </location>
</feature>
<feature type="coiled-coil region" evidence="1">
    <location>
        <begin position="136"/>
        <end position="163"/>
    </location>
</feature>
<keyword evidence="1" id="KW-0175">Coiled coil</keyword>
<feature type="compositionally biased region" description="Polar residues" evidence="2">
    <location>
        <begin position="101"/>
        <end position="111"/>
    </location>
</feature>
<feature type="region of interest" description="Disordered" evidence="2">
    <location>
        <begin position="245"/>
        <end position="264"/>
    </location>
</feature>
<evidence type="ECO:0000313" key="5">
    <source>
        <dbReference type="Proteomes" id="UP000780801"/>
    </source>
</evidence>
<accession>A0A9P6KEU5</accession>
<feature type="compositionally biased region" description="Low complexity" evidence="2">
    <location>
        <begin position="515"/>
        <end position="528"/>
    </location>
</feature>
<evidence type="ECO:0000259" key="3">
    <source>
        <dbReference type="Pfam" id="PF19189"/>
    </source>
</evidence>
<dbReference type="Pfam" id="PF19189">
    <property type="entry name" value="Mtf2"/>
    <property type="match status" value="1"/>
</dbReference>
<dbReference type="Proteomes" id="UP000780801">
    <property type="component" value="Unassembled WGS sequence"/>
</dbReference>
<feature type="compositionally biased region" description="Polar residues" evidence="2">
    <location>
        <begin position="354"/>
        <end position="374"/>
    </location>
</feature>
<proteinExistence type="predicted"/>
<reference evidence="4" key="1">
    <citation type="journal article" date="2020" name="Fungal Divers.">
        <title>Resolving the Mortierellaceae phylogeny through synthesis of multi-gene phylogenetics and phylogenomics.</title>
        <authorList>
            <person name="Vandepol N."/>
            <person name="Liber J."/>
            <person name="Desiro A."/>
            <person name="Na H."/>
            <person name="Kennedy M."/>
            <person name="Barry K."/>
            <person name="Grigoriev I.V."/>
            <person name="Miller A.N."/>
            <person name="O'Donnell K."/>
            <person name="Stajich J.E."/>
            <person name="Bonito G."/>
        </authorList>
    </citation>
    <scope>NUCLEOTIDE SEQUENCE</scope>
    <source>
        <strain evidence="4">KOD1015</strain>
    </source>
</reference>
<sequence>MHKRIPTCALRGTYHTTSRHALLHRHTQSGGCRLRNFTSTVTLNNSEAGEGKNGQGQQDRDQDRNQSSNNISSPATSATSPSPSSSATSTDPTTAASHPPLSTSTPISGSPKTADKPTKEDYYKKFNLKPSAEVGIRARREEKRRLQEEADAARLAAESEARTGVNRLHRLFERLGTSSPSVLSTSAPMVNKALDTPATEGDIESATGTEVTTVETTATTGESVQGTPAPGESWRFLFDEDDLDSKSASAKDNTEASMTAHKVSKEEQDMLDLVPGGSTLFPKLSVYETNAATANTTTTTTTATTTTASSTATGFKSENWKDPNLKSAETDAFKALFSSLFEKKKPSAQEDMIRSTSPGDRVQSLFSNFQRPNQSPSSETSSDREDSTNAFSSLIGELNKSAATGQETEAKVTGVREDPMAVLRRQLQNLSKRVEPIYLERKPKTFSFQAMESTVNPEDLMGNDGSAPKENTLFSQIREENKVAIRMRRELEEKRHDVIKVRAFVDELIQPYTTTATTTSSSSPTSSSEADQIEVDSQAKAATPSTRPSGVSLDGLLSQAILAASSPARLDPEGEQDPTDPRRSLHPMLGQAMVEHTRRQGLTVYIRTVRTECYRALLRSRWDNYQDGAGCLVILKEMLKSGALVDQQMKSVVRSMVKDLKLTATTETDTNGVTHQLGWGEADQRAPLKEMLNVINEAAEDSDSPHIKQRLRKNKMATPGAMGMP</sequence>
<feature type="compositionally biased region" description="Low complexity" evidence="2">
    <location>
        <begin position="297"/>
        <end position="313"/>
    </location>
</feature>
<feature type="region of interest" description="Disordered" evidence="2">
    <location>
        <begin position="347"/>
        <end position="389"/>
    </location>
</feature>
<feature type="compositionally biased region" description="Basic and acidic residues" evidence="2">
    <location>
        <begin position="113"/>
        <end position="122"/>
    </location>
</feature>
<dbReference type="GO" id="GO:0005739">
    <property type="term" value="C:mitochondrion"/>
    <property type="evidence" value="ECO:0007669"/>
    <property type="project" value="InterPro"/>
</dbReference>
<feature type="compositionally biased region" description="Low complexity" evidence="2">
    <location>
        <begin position="214"/>
        <end position="223"/>
    </location>
</feature>
<evidence type="ECO:0000256" key="1">
    <source>
        <dbReference type="SAM" id="Coils"/>
    </source>
</evidence>
<comment type="caution">
    <text evidence="4">The sequence shown here is derived from an EMBL/GenBank/DDBJ whole genome shotgun (WGS) entry which is preliminary data.</text>
</comment>
<dbReference type="EMBL" id="JAABOA010001110">
    <property type="protein sequence ID" value="KAF9582281.1"/>
    <property type="molecule type" value="Genomic_DNA"/>
</dbReference>
<feature type="region of interest" description="Disordered" evidence="2">
    <location>
        <begin position="515"/>
        <end position="551"/>
    </location>
</feature>
<feature type="domain" description="Mtf2-like C-terminal" evidence="3">
    <location>
        <begin position="500"/>
        <end position="692"/>
    </location>
</feature>
<dbReference type="AlphaFoldDB" id="A0A9P6KEU5"/>